<proteinExistence type="predicted"/>
<dbReference type="InParanoid" id="A0A3Q7FBL9"/>
<dbReference type="AlphaFoldDB" id="A0A3Q7FBL9"/>
<name>A0A3Q7FBL9_SOLLC</name>
<sequence length="332" mass="38412">MMQVVIEISSKLAENYCICFTFHFATSSQKVPVVVKPDHIISIKLEGSFGKKLPFTSEWTLCDIITINSEWCKSVETALVELYLKCKDSDVYNTDNESSGAIVLTFALFDPDWSEIQEAIKMLNVRYKDKWNDITALDPTRSYSPFFGRKSISVEEHDHPNSRDNFEEIIFPEGDPDAVSISKRDVDLLKPKTFVNDTIIDFYIIKLADLDRDPSKACEGRAAFLRVRRWTTKSPLEFDSHLSPWRVKRIVLNWRKFLAEEEMEKSSRVPCILHMDSIRGTHKGLKNLIQSYLLEEWKERHKEVGEDVAKKFSSLPFVRLEVSLISHLSIMH</sequence>
<protein>
    <recommendedName>
        <fullName evidence="1">Probable ubiquitin-like-specific protease 2A/B PH domain-containing protein</fullName>
    </recommendedName>
</protein>
<dbReference type="Pfam" id="PF25352">
    <property type="entry name" value="PH_ULP"/>
    <property type="match status" value="1"/>
</dbReference>
<keyword evidence="3" id="KW-1185">Reference proteome</keyword>
<accession>A0A3Q7FBL9</accession>
<evidence type="ECO:0000313" key="3">
    <source>
        <dbReference type="Proteomes" id="UP000004994"/>
    </source>
</evidence>
<evidence type="ECO:0000313" key="2">
    <source>
        <dbReference type="EnsemblPlants" id="Solyc01g105827.1.1"/>
    </source>
</evidence>
<dbReference type="EnsemblPlants" id="Solyc01g105827.1.1">
    <property type="protein sequence ID" value="Solyc01g105827.1.1"/>
    <property type="gene ID" value="Solyc01g105827.1"/>
</dbReference>
<reference evidence="2" key="2">
    <citation type="submission" date="2019-01" db="UniProtKB">
        <authorList>
            <consortium name="EnsemblPlants"/>
        </authorList>
    </citation>
    <scope>IDENTIFICATION</scope>
    <source>
        <strain evidence="2">cv. Heinz 1706</strain>
    </source>
</reference>
<evidence type="ECO:0000259" key="1">
    <source>
        <dbReference type="Pfam" id="PF25352"/>
    </source>
</evidence>
<organism evidence="2">
    <name type="scientific">Solanum lycopersicum</name>
    <name type="common">Tomato</name>
    <name type="synonym">Lycopersicon esculentum</name>
    <dbReference type="NCBI Taxonomy" id="4081"/>
    <lineage>
        <taxon>Eukaryota</taxon>
        <taxon>Viridiplantae</taxon>
        <taxon>Streptophyta</taxon>
        <taxon>Embryophyta</taxon>
        <taxon>Tracheophyta</taxon>
        <taxon>Spermatophyta</taxon>
        <taxon>Magnoliopsida</taxon>
        <taxon>eudicotyledons</taxon>
        <taxon>Gunneridae</taxon>
        <taxon>Pentapetalae</taxon>
        <taxon>asterids</taxon>
        <taxon>lamiids</taxon>
        <taxon>Solanales</taxon>
        <taxon>Solanaceae</taxon>
        <taxon>Solanoideae</taxon>
        <taxon>Solaneae</taxon>
        <taxon>Solanum</taxon>
        <taxon>Solanum subgen. Lycopersicon</taxon>
    </lineage>
</organism>
<dbReference type="InterPro" id="IPR057375">
    <property type="entry name" value="ULP2A/B_PH"/>
</dbReference>
<dbReference type="Proteomes" id="UP000004994">
    <property type="component" value="Chromosome 1"/>
</dbReference>
<feature type="domain" description="Probable ubiquitin-like-specific protease 2A/B PH" evidence="1">
    <location>
        <begin position="42"/>
        <end position="132"/>
    </location>
</feature>
<dbReference type="SUPFAM" id="SSF54001">
    <property type="entry name" value="Cysteine proteinases"/>
    <property type="match status" value="1"/>
</dbReference>
<dbReference type="PANTHER" id="PTHR47764">
    <property type="entry name" value="UBIQUITIN-LIKE-SPECIFIC PROTEASE 2B-RELATED"/>
    <property type="match status" value="1"/>
</dbReference>
<dbReference type="OMA" id="RIDITFI"/>
<dbReference type="Gramene" id="Solyc01g105827.1.1">
    <property type="protein sequence ID" value="Solyc01g105827.1.1"/>
    <property type="gene ID" value="Solyc01g105827.1"/>
</dbReference>
<dbReference type="Gene3D" id="3.40.395.10">
    <property type="entry name" value="Adenoviral Proteinase, Chain A"/>
    <property type="match status" value="1"/>
</dbReference>
<dbReference type="PANTHER" id="PTHR47764:SF2">
    <property type="entry name" value="UBIQUITIN-LIKE PROTEASE FAMILY PROFILE DOMAIN-CONTAINING PROTEIN"/>
    <property type="match status" value="1"/>
</dbReference>
<dbReference type="STRING" id="4081.A0A3Q7FBL9"/>
<reference evidence="2" key="1">
    <citation type="journal article" date="2012" name="Nature">
        <title>The tomato genome sequence provides insights into fleshy fruit evolution.</title>
        <authorList>
            <consortium name="Tomato Genome Consortium"/>
        </authorList>
    </citation>
    <scope>NUCLEOTIDE SEQUENCE [LARGE SCALE GENOMIC DNA]</scope>
    <source>
        <strain evidence="2">cv. Heinz 1706</strain>
    </source>
</reference>
<dbReference type="InterPro" id="IPR038765">
    <property type="entry name" value="Papain-like_cys_pep_sf"/>
</dbReference>